<protein>
    <submittedName>
        <fullName evidence="1">Type VII secretion-associated protein</fullName>
    </submittedName>
</protein>
<dbReference type="NCBIfam" id="TIGR03931">
    <property type="entry name" value="T7SS_Rv3446c"/>
    <property type="match status" value="1"/>
</dbReference>
<dbReference type="Proteomes" id="UP000093712">
    <property type="component" value="Unassembled WGS sequence"/>
</dbReference>
<comment type="caution">
    <text evidence="1">The sequence shown here is derived from an EMBL/GenBank/DDBJ whole genome shotgun (WGS) entry which is preliminary data.</text>
</comment>
<sequence>MSVGHRSVIEAGPATIRRLCCGGAESVDAAVALEWIDDPVGLVDGQPVAVPELLREVLNCALPGESVELIHPSWWPVRRVQLLVAAARELAGEVVTRSRATVHGAAVVVEIAAGLVAVTGADSADMVAEPRIGSPDEVADAVARRISAAIRSHPGAVVIDAPAGIGGAGVLSALIVERLGPEVRATVADRLPSIRRTVDAPAAEPAPNARRRRLAPAALVGGVVALALLARHDARSDTDNPLTYLVEGHAAVQVPAGWVTRRVTDGPGSARVEVVSPGDPQLVLHVTQAPAAGDTLAAIAEPLQRALQRADAETPGVFTGFDPAGASAGRPAVTYREVRDGHHVDWAVVVDHAVRIGIGCQSRTVGEDALRAVCEQAVRSAHAVS</sequence>
<name>A0AA91EVV7_9MYCO</name>
<dbReference type="InterPro" id="IPR023840">
    <property type="entry name" value="T7SS_Rv3446c"/>
</dbReference>
<organism evidence="1 2">
    <name type="scientific">Mycolicibacter heraklionensis</name>
    <dbReference type="NCBI Taxonomy" id="512402"/>
    <lineage>
        <taxon>Bacteria</taxon>
        <taxon>Bacillati</taxon>
        <taxon>Actinomycetota</taxon>
        <taxon>Actinomycetes</taxon>
        <taxon>Mycobacteriales</taxon>
        <taxon>Mycobacteriaceae</taxon>
        <taxon>Mycolicibacter</taxon>
    </lineage>
</organism>
<dbReference type="RefSeq" id="WP_065042161.1">
    <property type="nucleotide sequence ID" value="NZ_LZME01000147.1"/>
</dbReference>
<dbReference type="EMBL" id="LZME01000147">
    <property type="protein sequence ID" value="OBK81145.1"/>
    <property type="molecule type" value="Genomic_DNA"/>
</dbReference>
<gene>
    <name evidence="1" type="ORF">A5649_11600</name>
</gene>
<evidence type="ECO:0000313" key="1">
    <source>
        <dbReference type="EMBL" id="OBK81145.1"/>
    </source>
</evidence>
<reference evidence="1 2" key="1">
    <citation type="submission" date="2016-06" db="EMBL/GenBank/DDBJ databases">
        <authorList>
            <person name="Sutton G."/>
            <person name="Brinkac L."/>
            <person name="Sanka R."/>
            <person name="Adams M."/>
            <person name="Lau E."/>
            <person name="Garcia-Basteiro A."/>
            <person name="Lopez-Varela E."/>
            <person name="Palencia S."/>
        </authorList>
    </citation>
    <scope>NUCLEOTIDE SEQUENCE [LARGE SCALE GENOMIC DNA]</scope>
    <source>
        <strain evidence="1 2">1211594.5</strain>
    </source>
</reference>
<proteinExistence type="predicted"/>
<evidence type="ECO:0000313" key="2">
    <source>
        <dbReference type="Proteomes" id="UP000093712"/>
    </source>
</evidence>
<dbReference type="AlphaFoldDB" id="A0AA91EVV7"/>
<accession>A0AA91EVV7</accession>